<feature type="domain" description="HPt" evidence="3">
    <location>
        <begin position="15"/>
        <end position="108"/>
    </location>
</feature>
<evidence type="ECO:0000313" key="4">
    <source>
        <dbReference type="EMBL" id="ALI03012.1"/>
    </source>
</evidence>
<evidence type="ECO:0000256" key="1">
    <source>
        <dbReference type="ARBA" id="ARBA00023012"/>
    </source>
</evidence>
<dbReference type="SMART" id="SM00073">
    <property type="entry name" value="HPT"/>
    <property type="match status" value="1"/>
</dbReference>
<sequence>MTDIHLDHDVLSALQEVMEDEYPILLDTFLQDSETRLTQLRETQDPDQLLSAAHSFKGSSSNMGATRLAELCNELEQRAKQKSLAGIEELVGEIDGEFAIVRRLYSEERQRFHC</sequence>
<dbReference type="InterPro" id="IPR045871">
    <property type="entry name" value="AHP1-5/YPD1"/>
</dbReference>
<dbReference type="GO" id="GO:0043424">
    <property type="term" value="F:protein histidine kinase binding"/>
    <property type="evidence" value="ECO:0007669"/>
    <property type="project" value="InterPro"/>
</dbReference>
<feature type="modified residue" description="Phosphohistidine" evidence="2">
    <location>
        <position position="54"/>
    </location>
</feature>
<evidence type="ECO:0000259" key="3">
    <source>
        <dbReference type="PROSITE" id="PS50894"/>
    </source>
</evidence>
<accession>A0A0N7H0F7</accession>
<keyword evidence="4" id="KW-0808">Transferase</keyword>
<dbReference type="GO" id="GO:0000160">
    <property type="term" value="P:phosphorelay signal transduction system"/>
    <property type="evidence" value="ECO:0007669"/>
    <property type="project" value="UniProtKB-KW"/>
</dbReference>
<reference evidence="5" key="1">
    <citation type="submission" date="2015-09" db="EMBL/GenBank/DDBJ databases">
        <title>Whole genome sequence of Pseudomonas fluorescens FW300-N2E3.</title>
        <authorList>
            <person name="Ray J."/>
            <person name="Melnyk R."/>
            <person name="Deutschbauer A."/>
        </authorList>
    </citation>
    <scope>NUCLEOTIDE SEQUENCE [LARGE SCALE GENOMIC DNA]</scope>
    <source>
        <strain evidence="5">FW300-N2E3</strain>
    </source>
</reference>
<evidence type="ECO:0000313" key="5">
    <source>
        <dbReference type="Proteomes" id="UP000066487"/>
    </source>
</evidence>
<dbReference type="InterPro" id="IPR036641">
    <property type="entry name" value="HPT_dom_sf"/>
</dbReference>
<dbReference type="PANTHER" id="PTHR28242">
    <property type="entry name" value="PHOSPHORELAY INTERMEDIATE PROTEIN YPD1"/>
    <property type="match status" value="1"/>
</dbReference>
<proteinExistence type="predicted"/>
<gene>
    <name evidence="4" type="ORF">AO353_18715</name>
</gene>
<dbReference type="PANTHER" id="PTHR28242:SF52">
    <property type="entry name" value="PHOSPHORELAY INTERMEDIATE PROTEIN YPD1"/>
    <property type="match status" value="1"/>
</dbReference>
<dbReference type="Gene3D" id="1.20.120.160">
    <property type="entry name" value="HPT domain"/>
    <property type="match status" value="1"/>
</dbReference>
<organism evidence="4 5">
    <name type="scientific">Pseudomonas fluorescens</name>
    <dbReference type="NCBI Taxonomy" id="294"/>
    <lineage>
        <taxon>Bacteria</taxon>
        <taxon>Pseudomonadati</taxon>
        <taxon>Pseudomonadota</taxon>
        <taxon>Gammaproteobacteria</taxon>
        <taxon>Pseudomonadales</taxon>
        <taxon>Pseudomonadaceae</taxon>
        <taxon>Pseudomonas</taxon>
    </lineage>
</organism>
<dbReference type="PROSITE" id="PS50894">
    <property type="entry name" value="HPT"/>
    <property type="match status" value="1"/>
</dbReference>
<dbReference type="GO" id="GO:0005737">
    <property type="term" value="C:cytoplasm"/>
    <property type="evidence" value="ECO:0007669"/>
    <property type="project" value="TreeGrafter"/>
</dbReference>
<dbReference type="Proteomes" id="UP000066487">
    <property type="component" value="Chromosome"/>
</dbReference>
<dbReference type="CDD" id="cd00088">
    <property type="entry name" value="HPT"/>
    <property type="match status" value="1"/>
</dbReference>
<evidence type="ECO:0000256" key="2">
    <source>
        <dbReference type="PROSITE-ProRule" id="PRU00110"/>
    </source>
</evidence>
<reference evidence="4 5" key="2">
    <citation type="journal article" date="2018" name="Nature">
        <title>Mutant phenotypes for thousands of bacterial genes of unknown function.</title>
        <authorList>
            <person name="Price M.N."/>
            <person name="Wetmore K.M."/>
            <person name="Waters R.J."/>
            <person name="Callaghan M."/>
            <person name="Ray J."/>
            <person name="Liu H."/>
            <person name="Kuehl J.V."/>
            <person name="Melnyk R.A."/>
            <person name="Lamson J.S."/>
            <person name="Suh Y."/>
            <person name="Carlson H.K."/>
            <person name="Esquivel Z."/>
            <person name="Sadeeshkumar H."/>
            <person name="Chakraborty R."/>
            <person name="Zane G.M."/>
            <person name="Rubin B.E."/>
            <person name="Wall J.D."/>
            <person name="Visel A."/>
            <person name="Bristow J."/>
            <person name="Blow M.J."/>
            <person name="Arkin A.P."/>
            <person name="Deutschbauer A.M."/>
        </authorList>
    </citation>
    <scope>NUCLEOTIDE SEQUENCE [LARGE SCALE GENOMIC DNA]</scope>
    <source>
        <strain evidence="4 5">FW300-N2E3</strain>
    </source>
</reference>
<dbReference type="GO" id="GO:0009927">
    <property type="term" value="F:histidine phosphotransfer kinase activity"/>
    <property type="evidence" value="ECO:0007669"/>
    <property type="project" value="InterPro"/>
</dbReference>
<protein>
    <submittedName>
        <fullName evidence="4">Histidine kinase</fullName>
    </submittedName>
</protein>
<keyword evidence="4" id="KW-0418">Kinase</keyword>
<dbReference type="RefSeq" id="WP_054596289.1">
    <property type="nucleotide sequence ID" value="NZ_CP012830.1"/>
</dbReference>
<dbReference type="AlphaFoldDB" id="A0A0N7H0F7"/>
<keyword evidence="2" id="KW-0597">Phosphoprotein</keyword>
<dbReference type="InterPro" id="IPR008207">
    <property type="entry name" value="Sig_transdc_His_kin_Hpt_dom"/>
</dbReference>
<dbReference type="OrthoDB" id="9131849at2"/>
<keyword evidence="1" id="KW-0902">Two-component regulatory system</keyword>
<dbReference type="EMBL" id="CP012830">
    <property type="protein sequence ID" value="ALI03012.1"/>
    <property type="molecule type" value="Genomic_DNA"/>
</dbReference>
<name>A0A0N7H0F7_PSEFL</name>
<dbReference type="SUPFAM" id="SSF47226">
    <property type="entry name" value="Histidine-containing phosphotransfer domain, HPT domain"/>
    <property type="match status" value="1"/>
</dbReference>
<dbReference type="Pfam" id="PF01627">
    <property type="entry name" value="Hpt"/>
    <property type="match status" value="1"/>
</dbReference>